<dbReference type="Proteomes" id="UP000321685">
    <property type="component" value="Unassembled WGS sequence"/>
</dbReference>
<keyword evidence="1" id="KW-0285">Flavoprotein</keyword>
<dbReference type="InterPro" id="IPR011251">
    <property type="entry name" value="Luciferase-like_dom"/>
</dbReference>
<feature type="domain" description="Luciferase-like" evidence="5">
    <location>
        <begin position="16"/>
        <end position="213"/>
    </location>
</feature>
<evidence type="ECO:0000259" key="5">
    <source>
        <dbReference type="Pfam" id="PF00296"/>
    </source>
</evidence>
<proteinExistence type="predicted"/>
<evidence type="ECO:0000256" key="1">
    <source>
        <dbReference type="ARBA" id="ARBA00022630"/>
    </source>
</evidence>
<dbReference type="GO" id="GO:0016705">
    <property type="term" value="F:oxidoreductase activity, acting on paired donors, with incorporation or reduction of molecular oxygen"/>
    <property type="evidence" value="ECO:0007669"/>
    <property type="project" value="InterPro"/>
</dbReference>
<dbReference type="InterPro" id="IPR036661">
    <property type="entry name" value="Luciferase-like_sf"/>
</dbReference>
<dbReference type="PANTHER" id="PTHR30011">
    <property type="entry name" value="ALKANESULFONATE MONOOXYGENASE-RELATED"/>
    <property type="match status" value="1"/>
</dbReference>
<reference evidence="6 7" key="1">
    <citation type="submission" date="2019-07" db="EMBL/GenBank/DDBJ databases">
        <title>Whole genome shotgun sequence of Pseudonocardia sulfidoxydans NBRC 16205.</title>
        <authorList>
            <person name="Hosoyama A."/>
            <person name="Uohara A."/>
            <person name="Ohji S."/>
            <person name="Ichikawa N."/>
        </authorList>
    </citation>
    <scope>NUCLEOTIDE SEQUENCE [LARGE SCALE GENOMIC DNA]</scope>
    <source>
        <strain evidence="6 7">NBRC 16205</strain>
    </source>
</reference>
<dbReference type="InterPro" id="IPR051260">
    <property type="entry name" value="Diverse_substr_monoxygenases"/>
</dbReference>
<comment type="caution">
    <text evidence="6">The sequence shown here is derived from an EMBL/GenBank/DDBJ whole genome shotgun (WGS) entry which is preliminary data.</text>
</comment>
<accession>A0A511DM13</accession>
<evidence type="ECO:0000256" key="2">
    <source>
        <dbReference type="ARBA" id="ARBA00022643"/>
    </source>
</evidence>
<sequence length="279" mass="30027">MFVRDGGIADVHHSSSQFDVHGRFSVPRSPQGHPVLIQAGDSAEGRDFAAATADAIFTLHGSYDAGRDFYADVKGRAVRHGRRPEDLLVLPGATFVLGDTDADAADRAVEVRRAQVGPQTAIAFLEQIWGRDLSGYDADGPLPAIDPDVDNVSITRGRVRHARDPRTVAQEWRDLAAAKGGLSIRETVIEATSRTSFIGSARTVAAELDRYVQGDACDGFILIPHLTPGGLDAFADTVVPELQDRGSLRTEYTGTTLRENLGLRPTARPATDTTRRTSA</sequence>
<dbReference type="Pfam" id="PF00296">
    <property type="entry name" value="Bac_luciferase"/>
    <property type="match status" value="1"/>
</dbReference>
<dbReference type="SUPFAM" id="SSF51679">
    <property type="entry name" value="Bacterial luciferase-like"/>
    <property type="match status" value="1"/>
</dbReference>
<name>A0A511DM13_9PSEU</name>
<keyword evidence="2" id="KW-0288">FMN</keyword>
<dbReference type="GO" id="GO:0004497">
    <property type="term" value="F:monooxygenase activity"/>
    <property type="evidence" value="ECO:0007669"/>
    <property type="project" value="UniProtKB-KW"/>
</dbReference>
<dbReference type="EMBL" id="BJVJ01000066">
    <property type="protein sequence ID" value="GEL25859.1"/>
    <property type="molecule type" value="Genomic_DNA"/>
</dbReference>
<evidence type="ECO:0000256" key="3">
    <source>
        <dbReference type="ARBA" id="ARBA00023002"/>
    </source>
</evidence>
<keyword evidence="3" id="KW-0560">Oxidoreductase</keyword>
<keyword evidence="4" id="KW-0503">Monooxygenase</keyword>
<evidence type="ECO:0000313" key="7">
    <source>
        <dbReference type="Proteomes" id="UP000321685"/>
    </source>
</evidence>
<evidence type="ECO:0000313" key="6">
    <source>
        <dbReference type="EMBL" id="GEL25859.1"/>
    </source>
</evidence>
<dbReference type="PANTHER" id="PTHR30011:SF16">
    <property type="entry name" value="C2H2 FINGER DOMAIN TRANSCRIPTION FACTOR (EUROFUNG)-RELATED"/>
    <property type="match status" value="1"/>
</dbReference>
<keyword evidence="7" id="KW-1185">Reference proteome</keyword>
<gene>
    <name evidence="6" type="ORF">PSU4_48130</name>
</gene>
<protein>
    <recommendedName>
        <fullName evidence="5">Luciferase-like domain-containing protein</fullName>
    </recommendedName>
</protein>
<dbReference type="Gene3D" id="3.20.20.30">
    <property type="entry name" value="Luciferase-like domain"/>
    <property type="match status" value="1"/>
</dbReference>
<dbReference type="AlphaFoldDB" id="A0A511DM13"/>
<organism evidence="6 7">
    <name type="scientific">Pseudonocardia sulfidoxydans NBRC 16205</name>
    <dbReference type="NCBI Taxonomy" id="1223511"/>
    <lineage>
        <taxon>Bacteria</taxon>
        <taxon>Bacillati</taxon>
        <taxon>Actinomycetota</taxon>
        <taxon>Actinomycetes</taxon>
        <taxon>Pseudonocardiales</taxon>
        <taxon>Pseudonocardiaceae</taxon>
        <taxon>Pseudonocardia</taxon>
    </lineage>
</organism>
<evidence type="ECO:0000256" key="4">
    <source>
        <dbReference type="ARBA" id="ARBA00023033"/>
    </source>
</evidence>